<accession>A0ABN2KFX7</accession>
<reference evidence="2 3" key="1">
    <citation type="journal article" date="2019" name="Int. J. Syst. Evol. Microbiol.">
        <title>The Global Catalogue of Microorganisms (GCM) 10K type strain sequencing project: providing services to taxonomists for standard genome sequencing and annotation.</title>
        <authorList>
            <consortium name="The Broad Institute Genomics Platform"/>
            <consortium name="The Broad Institute Genome Sequencing Center for Infectious Disease"/>
            <person name="Wu L."/>
            <person name="Ma J."/>
        </authorList>
    </citation>
    <scope>NUCLEOTIDE SEQUENCE [LARGE SCALE GENOMIC DNA]</scope>
    <source>
        <strain evidence="2 3">JCM 15591</strain>
    </source>
</reference>
<dbReference type="EMBL" id="BAAAPN010000034">
    <property type="protein sequence ID" value="GAA1755130.1"/>
    <property type="molecule type" value="Genomic_DNA"/>
</dbReference>
<evidence type="ECO:0000313" key="2">
    <source>
        <dbReference type="EMBL" id="GAA1755130.1"/>
    </source>
</evidence>
<feature type="region of interest" description="Disordered" evidence="1">
    <location>
        <begin position="40"/>
        <end position="125"/>
    </location>
</feature>
<keyword evidence="3" id="KW-1185">Reference proteome</keyword>
<feature type="compositionally biased region" description="Low complexity" evidence="1">
    <location>
        <begin position="68"/>
        <end position="77"/>
    </location>
</feature>
<gene>
    <name evidence="2" type="ORF">GCM10009810_13660</name>
</gene>
<sequence>MTAPPASPGVAGATDDVPGSEDKAVPVPWSGEVFAAPGPIDDSALRLGEGDDVLATPLPPLPPHPAKARTAAAASARHTGRRMTGSVGSAGARARNPEGIRARRPSRQNGTRPTIPAWRGHGSGR</sequence>
<feature type="region of interest" description="Disordered" evidence="1">
    <location>
        <begin position="1"/>
        <end position="26"/>
    </location>
</feature>
<organism evidence="2 3">
    <name type="scientific">Nostocoides vanveenii</name>
    <dbReference type="NCBI Taxonomy" id="330835"/>
    <lineage>
        <taxon>Bacteria</taxon>
        <taxon>Bacillati</taxon>
        <taxon>Actinomycetota</taxon>
        <taxon>Actinomycetes</taxon>
        <taxon>Micrococcales</taxon>
        <taxon>Intrasporangiaceae</taxon>
        <taxon>Nostocoides</taxon>
    </lineage>
</organism>
<evidence type="ECO:0000256" key="1">
    <source>
        <dbReference type="SAM" id="MobiDB-lite"/>
    </source>
</evidence>
<evidence type="ECO:0000313" key="3">
    <source>
        <dbReference type="Proteomes" id="UP001501475"/>
    </source>
</evidence>
<proteinExistence type="predicted"/>
<protein>
    <submittedName>
        <fullName evidence="2">Uncharacterized protein</fullName>
    </submittedName>
</protein>
<dbReference type="Proteomes" id="UP001501475">
    <property type="component" value="Unassembled WGS sequence"/>
</dbReference>
<comment type="caution">
    <text evidence="2">The sequence shown here is derived from an EMBL/GenBank/DDBJ whole genome shotgun (WGS) entry which is preliminary data.</text>
</comment>
<name>A0ABN2KFX7_9MICO</name>